<feature type="region of interest" description="Disordered" evidence="1">
    <location>
        <begin position="42"/>
        <end position="65"/>
    </location>
</feature>
<name>A6N217_9CAUD</name>
<keyword evidence="3" id="KW-1185">Reference proteome</keyword>
<accession>A6N217</accession>
<dbReference type="RefSeq" id="YP_001294819.1">
    <property type="nucleotide sequence ID" value="NC_009603.1"/>
</dbReference>
<evidence type="ECO:0000313" key="2">
    <source>
        <dbReference type="EMBL" id="ABR10489.1"/>
    </source>
</evidence>
<dbReference type="GeneID" id="5309184"/>
<proteinExistence type="predicted"/>
<dbReference type="KEGG" id="vg:5309184"/>
<organism evidence="2 3">
    <name type="scientific">Microbacterium phage Min1</name>
    <dbReference type="NCBI Taxonomy" id="446529"/>
    <lineage>
        <taxon>Viruses</taxon>
        <taxon>Duplodnaviria</taxon>
        <taxon>Heunggongvirae</taxon>
        <taxon>Uroviricota</taxon>
        <taxon>Caudoviricetes</taxon>
        <taxon>Minunavirus</taxon>
        <taxon>Minunavirus Min1</taxon>
    </lineage>
</organism>
<dbReference type="EMBL" id="EF579802">
    <property type="protein sequence ID" value="ABR10489.1"/>
    <property type="molecule type" value="Genomic_DNA"/>
</dbReference>
<dbReference type="Proteomes" id="UP000001999">
    <property type="component" value="Segment"/>
</dbReference>
<evidence type="ECO:0000313" key="3">
    <source>
        <dbReference type="Proteomes" id="UP000001999"/>
    </source>
</evidence>
<sequence length="142" mass="15411">MIDGQAAAQTLLGYGWGINPGFCLHYVWQAYKAHGARTDRSAPTATVGWERSDGQHPGDRNPPPGVPVWWGRRYDGNADGDVVISLGGGRVVATDWPSWGVVGVTTIDEREAQIGREYLGWTESIFDVPVYAPPTPDPPLPL</sequence>
<evidence type="ECO:0000256" key="1">
    <source>
        <dbReference type="SAM" id="MobiDB-lite"/>
    </source>
</evidence>
<reference evidence="2 3" key="1">
    <citation type="submission" date="2007-04" db="EMBL/GenBank/DDBJ databases">
        <title>Isolation, characterization and complete nucleotide sequence of a novel temperate bacteriophage Min1, isolated from the nematode pathogen Microbacterium nematophilum.</title>
        <authorList>
            <person name="Akimkina T.V."/>
            <person name="Venien-Bryan C."/>
            <person name="Hodgkin J.A."/>
        </authorList>
    </citation>
    <scope>NUCLEOTIDE SEQUENCE [LARGE SCALE GENOMIC DNA]</scope>
</reference>
<protein>
    <submittedName>
        <fullName evidence="2">Uncharacterized protein</fullName>
    </submittedName>
</protein>
<feature type="compositionally biased region" description="Basic and acidic residues" evidence="1">
    <location>
        <begin position="50"/>
        <end position="59"/>
    </location>
</feature>